<dbReference type="PRINTS" id="PR00237">
    <property type="entry name" value="GPCRRHODOPSN"/>
</dbReference>
<accession>A0A6V7V842</accession>
<feature type="transmembrane region" description="Helical" evidence="9">
    <location>
        <begin position="244"/>
        <end position="266"/>
    </location>
</feature>
<evidence type="ECO:0000256" key="9">
    <source>
        <dbReference type="SAM" id="Phobius"/>
    </source>
</evidence>
<dbReference type="AlphaFoldDB" id="A0A6V7V842"/>
<dbReference type="InterPro" id="IPR000276">
    <property type="entry name" value="GPCR_Rhodpsn"/>
</dbReference>
<keyword evidence="6 9" id="KW-0472">Membrane</keyword>
<feature type="transmembrane region" description="Helical" evidence="9">
    <location>
        <begin position="27"/>
        <end position="51"/>
    </location>
</feature>
<dbReference type="Pfam" id="PF00001">
    <property type="entry name" value="7tm_1"/>
    <property type="match status" value="1"/>
</dbReference>
<dbReference type="PROSITE" id="PS50262">
    <property type="entry name" value="G_PROTEIN_RECEP_F1_2"/>
    <property type="match status" value="1"/>
</dbReference>
<dbReference type="GO" id="GO:0016020">
    <property type="term" value="C:membrane"/>
    <property type="evidence" value="ECO:0007669"/>
    <property type="project" value="UniProtKB-SubCell"/>
</dbReference>
<proteinExistence type="inferred from homology"/>
<evidence type="ECO:0000313" key="11">
    <source>
        <dbReference type="EMBL" id="CAD2171156.1"/>
    </source>
</evidence>
<feature type="transmembrane region" description="Helical" evidence="9">
    <location>
        <begin position="121"/>
        <end position="140"/>
    </location>
</feature>
<keyword evidence="5" id="KW-0297">G-protein coupled receptor</keyword>
<evidence type="ECO:0000256" key="4">
    <source>
        <dbReference type="ARBA" id="ARBA00022989"/>
    </source>
</evidence>
<dbReference type="PRINTS" id="PR01012">
    <property type="entry name" value="NRPEPTIDEYR"/>
</dbReference>
<sequence>MAIDRYYSVRSIKVAGPSSRSGNCVRALLISVLIWVLSLLLSFPLLIYYQINMLYVFKDVYVLKEESSKSEGNSSSVELKSYGWRQCRLTTTSDTVGGHGTFIHYDEGIVNERMVQLGMSLMQALMLYAVPLVVLLIFNLKLTRFLEKNSKNMNNRLPKMSVSATQQNRVEKMDRRTSDNESLSCAEKLMENSDGQFKGANSTKSGSLVSGVAVASSTTNNLRKSSGGALINNQQKRRNKTTSLLIAMAGSYAFLWFPFTLISVLIDLDLMEGGSPTMERVDQACKLISILSICVNPFLYGFLNTNFRSEFNEIFIKCIHCLPLILRQTIEKKQSTKIQIVGIKRRSVSIKRSNSNSKKNCFDKNKDIIL</sequence>
<evidence type="ECO:0000256" key="5">
    <source>
        <dbReference type="ARBA" id="ARBA00023040"/>
    </source>
</evidence>
<comment type="caution">
    <text evidence="11">The sequence shown here is derived from an EMBL/GenBank/DDBJ whole genome shotgun (WGS) entry which is preliminary data.</text>
</comment>
<keyword evidence="4 9" id="KW-1133">Transmembrane helix</keyword>
<dbReference type="GO" id="GO:0004983">
    <property type="term" value="F:neuropeptide Y receptor activity"/>
    <property type="evidence" value="ECO:0007669"/>
    <property type="project" value="InterPro"/>
</dbReference>
<keyword evidence="3 9" id="KW-0812">Transmembrane</keyword>
<dbReference type="InterPro" id="IPR017452">
    <property type="entry name" value="GPCR_Rhodpsn_7TM"/>
</dbReference>
<reference evidence="11 12" key="1">
    <citation type="submission" date="2020-08" db="EMBL/GenBank/DDBJ databases">
        <authorList>
            <person name="Koutsovoulos G."/>
            <person name="Danchin GJ E."/>
        </authorList>
    </citation>
    <scope>NUCLEOTIDE SEQUENCE [LARGE SCALE GENOMIC DNA]</scope>
</reference>
<evidence type="ECO:0000256" key="2">
    <source>
        <dbReference type="ARBA" id="ARBA00010663"/>
    </source>
</evidence>
<gene>
    <name evidence="11" type="ORF">MENT_LOCUS22602</name>
</gene>
<evidence type="ECO:0000256" key="3">
    <source>
        <dbReference type="ARBA" id="ARBA00022692"/>
    </source>
</evidence>
<dbReference type="EMBL" id="CAJEWN010000179">
    <property type="protein sequence ID" value="CAD2171156.1"/>
    <property type="molecule type" value="Genomic_DNA"/>
</dbReference>
<keyword evidence="8" id="KW-0807">Transducer</keyword>
<organism evidence="11 12">
    <name type="scientific">Meloidogyne enterolobii</name>
    <name type="common">Root-knot nematode worm</name>
    <name type="synonym">Meloidogyne mayaguensis</name>
    <dbReference type="NCBI Taxonomy" id="390850"/>
    <lineage>
        <taxon>Eukaryota</taxon>
        <taxon>Metazoa</taxon>
        <taxon>Ecdysozoa</taxon>
        <taxon>Nematoda</taxon>
        <taxon>Chromadorea</taxon>
        <taxon>Rhabditida</taxon>
        <taxon>Tylenchina</taxon>
        <taxon>Tylenchomorpha</taxon>
        <taxon>Tylenchoidea</taxon>
        <taxon>Meloidogynidae</taxon>
        <taxon>Meloidogyninae</taxon>
        <taxon>Meloidogyne</taxon>
    </lineage>
</organism>
<evidence type="ECO:0000256" key="7">
    <source>
        <dbReference type="ARBA" id="ARBA00023170"/>
    </source>
</evidence>
<dbReference type="InterPro" id="IPR000611">
    <property type="entry name" value="NPY_rcpt"/>
</dbReference>
<evidence type="ECO:0000256" key="1">
    <source>
        <dbReference type="ARBA" id="ARBA00004141"/>
    </source>
</evidence>
<feature type="transmembrane region" description="Helical" evidence="9">
    <location>
        <begin position="286"/>
        <end position="303"/>
    </location>
</feature>
<dbReference type="PANTHER" id="PTHR24235">
    <property type="entry name" value="NEUROPEPTIDE Y RECEPTOR"/>
    <property type="match status" value="1"/>
</dbReference>
<comment type="subcellular location">
    <subcellularLocation>
        <location evidence="1">Membrane</location>
        <topology evidence="1">Multi-pass membrane protein</topology>
    </subcellularLocation>
</comment>
<dbReference type="SUPFAM" id="SSF81321">
    <property type="entry name" value="Family A G protein-coupled receptor-like"/>
    <property type="match status" value="1"/>
</dbReference>
<dbReference type="PANTHER" id="PTHR24235:SF3">
    <property type="entry name" value="G-PROTEIN COUPLED RECEPTOR NPR-8-RELATED"/>
    <property type="match status" value="1"/>
</dbReference>
<evidence type="ECO:0000259" key="10">
    <source>
        <dbReference type="PROSITE" id="PS50262"/>
    </source>
</evidence>
<comment type="similarity">
    <text evidence="2">Belongs to the G-protein coupled receptor 1 family.</text>
</comment>
<evidence type="ECO:0000256" key="6">
    <source>
        <dbReference type="ARBA" id="ARBA00023136"/>
    </source>
</evidence>
<name>A0A6V7V842_MELEN</name>
<dbReference type="Gene3D" id="1.20.1070.10">
    <property type="entry name" value="Rhodopsin 7-helix transmembrane proteins"/>
    <property type="match status" value="1"/>
</dbReference>
<dbReference type="OrthoDB" id="9046662at2759"/>
<evidence type="ECO:0000313" key="12">
    <source>
        <dbReference type="Proteomes" id="UP000580250"/>
    </source>
</evidence>
<evidence type="ECO:0000256" key="8">
    <source>
        <dbReference type="ARBA" id="ARBA00023224"/>
    </source>
</evidence>
<keyword evidence="7" id="KW-0675">Receptor</keyword>
<feature type="domain" description="G-protein coupled receptors family 1 profile" evidence="10">
    <location>
        <begin position="1"/>
        <end position="300"/>
    </location>
</feature>
<protein>
    <recommendedName>
        <fullName evidence="10">G-protein coupled receptors family 1 profile domain-containing protein</fullName>
    </recommendedName>
</protein>
<dbReference type="Proteomes" id="UP000580250">
    <property type="component" value="Unassembled WGS sequence"/>
</dbReference>